<evidence type="ECO:0000256" key="1">
    <source>
        <dbReference type="ARBA" id="ARBA00004196"/>
    </source>
</evidence>
<accession>A0A6V8QY43</accession>
<dbReference type="InterPro" id="IPR010636">
    <property type="entry name" value="Class_II_hydrophobin"/>
</dbReference>
<reference evidence="5 6" key="1">
    <citation type="submission" date="2020-07" db="EMBL/GenBank/DDBJ databases">
        <title>Trichoderma asperellum IC-1 whole genome shotgun sequence.</title>
        <authorList>
            <person name="Kanamasa S."/>
            <person name="Takahashi H."/>
        </authorList>
    </citation>
    <scope>NUCLEOTIDE SEQUENCE [LARGE SCALE GENOMIC DNA]</scope>
    <source>
        <strain evidence="5 6">IC-1</strain>
    </source>
</reference>
<proteinExistence type="inferred from homology"/>
<comment type="subcellular location">
    <subcellularLocation>
        <location evidence="1">Cell envelope</location>
    </subcellularLocation>
</comment>
<feature type="chain" id="PRO_5027564171" evidence="4">
    <location>
        <begin position="17"/>
        <end position="106"/>
    </location>
</feature>
<gene>
    <name evidence="5" type="ORF">TASIC1_0008042800</name>
</gene>
<dbReference type="PANTHER" id="PTHR42341:SF1">
    <property type="entry name" value="HYDROPHOBIN"/>
    <property type="match status" value="1"/>
</dbReference>
<dbReference type="InterPro" id="IPR036686">
    <property type="entry name" value="Class_II_Hydrophobin_sf"/>
</dbReference>
<comment type="caution">
    <text evidence="5">The sequence shown here is derived from an EMBL/GenBank/DDBJ whole genome shotgun (WGS) entry which is preliminary data.</text>
</comment>
<dbReference type="OrthoDB" id="4500971at2759"/>
<evidence type="ECO:0000256" key="2">
    <source>
        <dbReference type="ARBA" id="ARBA00009576"/>
    </source>
</evidence>
<evidence type="ECO:0000313" key="6">
    <source>
        <dbReference type="Proteomes" id="UP000517252"/>
    </source>
</evidence>
<keyword evidence="4" id="KW-0732">Signal</keyword>
<evidence type="ECO:0000256" key="3">
    <source>
        <dbReference type="ARBA" id="ARBA00023157"/>
    </source>
</evidence>
<dbReference type="Proteomes" id="UP000517252">
    <property type="component" value="Unassembled WGS sequence"/>
</dbReference>
<name>A0A6V8QY43_TRIAP</name>
<dbReference type="Gene3D" id="3.20.120.10">
    <property type="entry name" value="Hydrophobin"/>
    <property type="match status" value="1"/>
</dbReference>
<dbReference type="CDD" id="cd23508">
    <property type="entry name" value="hydrophobin_II"/>
    <property type="match status" value="1"/>
</dbReference>
<keyword evidence="3" id="KW-1015">Disulfide bond</keyword>
<dbReference type="AlphaFoldDB" id="A0A6V8QY43"/>
<dbReference type="Pfam" id="PF06766">
    <property type="entry name" value="Hydrophobin_2"/>
    <property type="match status" value="1"/>
</dbReference>
<dbReference type="GO" id="GO:0005576">
    <property type="term" value="C:extracellular region"/>
    <property type="evidence" value="ECO:0007669"/>
    <property type="project" value="InterPro"/>
</dbReference>
<sequence>MQFFAVATLFLATAFAAPSVDSNGNGIAPRMAANFCPPGLLYSNPQCCQVDVLGIADIDCVSPPSGPSKCKTFAGICDKIGRQPKCCAIPVAGQALLCVDPVGANN</sequence>
<dbReference type="SUPFAM" id="SSF101751">
    <property type="entry name" value="Hydrophobin II, HfbII"/>
    <property type="match status" value="1"/>
</dbReference>
<protein>
    <submittedName>
        <fullName evidence="5">Trihydrophobin</fullName>
    </submittedName>
</protein>
<dbReference type="PANTHER" id="PTHR42341">
    <property type="entry name" value="HYDROPHOBIN"/>
    <property type="match status" value="1"/>
</dbReference>
<evidence type="ECO:0000256" key="4">
    <source>
        <dbReference type="SAM" id="SignalP"/>
    </source>
</evidence>
<evidence type="ECO:0000313" key="5">
    <source>
        <dbReference type="EMBL" id="GFP57587.1"/>
    </source>
</evidence>
<comment type="similarity">
    <text evidence="2">Belongs to the cerato-ulmin hydrophobin family.</text>
</comment>
<feature type="signal peptide" evidence="4">
    <location>
        <begin position="1"/>
        <end position="16"/>
    </location>
</feature>
<organism evidence="5 6">
    <name type="scientific">Trichoderma asperellum</name>
    <name type="common">Filamentous fungus</name>
    <dbReference type="NCBI Taxonomy" id="101201"/>
    <lineage>
        <taxon>Eukaryota</taxon>
        <taxon>Fungi</taxon>
        <taxon>Dikarya</taxon>
        <taxon>Ascomycota</taxon>
        <taxon>Pezizomycotina</taxon>
        <taxon>Sordariomycetes</taxon>
        <taxon>Hypocreomycetidae</taxon>
        <taxon>Hypocreales</taxon>
        <taxon>Hypocreaceae</taxon>
        <taxon>Trichoderma</taxon>
    </lineage>
</organism>
<dbReference type="EMBL" id="BLZH01000008">
    <property type="protein sequence ID" value="GFP57587.1"/>
    <property type="molecule type" value="Genomic_DNA"/>
</dbReference>